<keyword evidence="4" id="KW-1185">Reference proteome</keyword>
<evidence type="ECO:0000313" key="3">
    <source>
        <dbReference type="EMBL" id="USP78268.1"/>
    </source>
</evidence>
<dbReference type="VEuPathDB" id="FungiDB:yc1106_05542"/>
<evidence type="ECO:0000256" key="1">
    <source>
        <dbReference type="SAM" id="MobiDB-lite"/>
    </source>
</evidence>
<dbReference type="SUPFAM" id="SSF56300">
    <property type="entry name" value="Metallo-dependent phosphatases"/>
    <property type="match status" value="1"/>
</dbReference>
<protein>
    <recommendedName>
        <fullName evidence="2">Calcineurin-like phosphoesterase domain-containing protein</fullName>
    </recommendedName>
</protein>
<sequence>MSAVTTPCTRKTRIVCISDTHNQTPKLPRGDVLIHAGDLTNQGSYSELKKAVAWIEKQDFEVKIVVAGNHDITLDQPFFSKHKDAWKWPGDQDPAACRRLLVESKTITYLEHTSVTVELTSLSGPRTRFTVFGSPCTPQQANWAFQYNQEEADGLWSSIPEGTDIVVTHTPPKGHCDGAMKDVRDSKEGCPALLRRLSKIRPKLSICGHIHGGRGVETVRWKTGCVDLATQGDSGSLVESVRFWNDPGTANKKLSLVDVTISSKSGRDLGCDSSVPRQGEPDSRPKGMRGQAEGTLRRDGIWHQPPSGGEKLVATSSLTGSALGKNEALWGGGGGLEEILSEGRHGCPDEECTTSRACNSSAETARIETTTVVNAAFLGPRVAGKATGYNKPIVVDVELAVMGA</sequence>
<proteinExistence type="predicted"/>
<dbReference type="EMBL" id="CP089277">
    <property type="protein sequence ID" value="USP78268.1"/>
    <property type="molecule type" value="Genomic_DNA"/>
</dbReference>
<dbReference type="PANTHER" id="PTHR12905">
    <property type="entry name" value="METALLOPHOSPHOESTERASE"/>
    <property type="match status" value="1"/>
</dbReference>
<dbReference type="GO" id="GO:0016787">
    <property type="term" value="F:hydrolase activity"/>
    <property type="evidence" value="ECO:0007669"/>
    <property type="project" value="InterPro"/>
</dbReference>
<dbReference type="Proteomes" id="UP001056012">
    <property type="component" value="Chromosome 4"/>
</dbReference>
<dbReference type="InterPro" id="IPR051693">
    <property type="entry name" value="UPF0046_metallophosphoest"/>
</dbReference>
<dbReference type="Pfam" id="PF00149">
    <property type="entry name" value="Metallophos"/>
    <property type="match status" value="1"/>
</dbReference>
<name>A0A9Q8ZCJ5_CURCL</name>
<feature type="region of interest" description="Disordered" evidence="1">
    <location>
        <begin position="267"/>
        <end position="307"/>
    </location>
</feature>
<dbReference type="AlphaFoldDB" id="A0A9Q8ZCJ5"/>
<feature type="domain" description="Calcineurin-like phosphoesterase" evidence="2">
    <location>
        <begin position="13"/>
        <end position="212"/>
    </location>
</feature>
<accession>A0A9Q8ZCJ5</accession>
<gene>
    <name evidence="3" type="ORF">yc1106_05542</name>
</gene>
<dbReference type="PANTHER" id="PTHR12905:SF16">
    <property type="entry name" value="SER_THR PROTEIN PHOSPHATASE FAMILY PROTEIN (AFU_ORTHOLOGUE AFUA_1G06000)"/>
    <property type="match status" value="1"/>
</dbReference>
<dbReference type="InterPro" id="IPR004843">
    <property type="entry name" value="Calcineurin-like_PHP"/>
</dbReference>
<evidence type="ECO:0000259" key="2">
    <source>
        <dbReference type="Pfam" id="PF00149"/>
    </source>
</evidence>
<dbReference type="Gene3D" id="3.60.21.10">
    <property type="match status" value="1"/>
</dbReference>
<organism evidence="3 4">
    <name type="scientific">Curvularia clavata</name>
    <dbReference type="NCBI Taxonomy" id="95742"/>
    <lineage>
        <taxon>Eukaryota</taxon>
        <taxon>Fungi</taxon>
        <taxon>Dikarya</taxon>
        <taxon>Ascomycota</taxon>
        <taxon>Pezizomycotina</taxon>
        <taxon>Dothideomycetes</taxon>
        <taxon>Pleosporomycetidae</taxon>
        <taxon>Pleosporales</taxon>
        <taxon>Pleosporineae</taxon>
        <taxon>Pleosporaceae</taxon>
        <taxon>Curvularia</taxon>
    </lineage>
</organism>
<dbReference type="InterPro" id="IPR029052">
    <property type="entry name" value="Metallo-depent_PP-like"/>
</dbReference>
<reference evidence="3" key="1">
    <citation type="submission" date="2021-12" db="EMBL/GenBank/DDBJ databases">
        <title>Curvularia clavata genome.</title>
        <authorList>
            <person name="Cao Y."/>
        </authorList>
    </citation>
    <scope>NUCLEOTIDE SEQUENCE</scope>
    <source>
        <strain evidence="3">Yc1106</strain>
    </source>
</reference>
<dbReference type="CDD" id="cd07379">
    <property type="entry name" value="MPP_239FB"/>
    <property type="match status" value="1"/>
</dbReference>
<dbReference type="OrthoDB" id="630188at2759"/>
<evidence type="ECO:0000313" key="4">
    <source>
        <dbReference type="Proteomes" id="UP001056012"/>
    </source>
</evidence>